<evidence type="ECO:0000256" key="1">
    <source>
        <dbReference type="SAM" id="Phobius"/>
    </source>
</evidence>
<dbReference type="GO" id="GO:0031012">
    <property type="term" value="C:extracellular matrix"/>
    <property type="evidence" value="ECO:0007669"/>
    <property type="project" value="TreeGrafter"/>
</dbReference>
<sequence length="304" mass="34743">MPILGMKSIAQLKCIYTNACSMGKKQEELEAIVQQENYDFVAITETWWDDSHDWSAAMDGYKLFRRDRQGRRGRGVALLGSVSIVWNSVMMMIRSSAYGKKRRVYHFWKKGQATQEEYRDLVKSCKEKIRKAKAQLEPNLATVVKDNKTCFYKYINNKQRAKENLPPLSDAAGNIATKDEEKAEVLNAFFASVCNSQISYPQGIQPPEVEDRDREQNKAPVIQEEAVNDLLHHLDTHKSMGLDGIHLRVLRELAEELAKPLSIIYQQSCLTGEVPDDWRLANVMPIYKKGRKEDPGNYRPGTTA</sequence>
<dbReference type="InterPro" id="IPR036691">
    <property type="entry name" value="Endo/exonu/phosph_ase_sf"/>
</dbReference>
<protein>
    <recommendedName>
        <fullName evidence="4">Rna-directed dna polymerase from mobile element jockey-like</fullName>
    </recommendedName>
</protein>
<dbReference type="AlphaFoldDB" id="A0AAN7N5I1"/>
<organism evidence="2 3">
    <name type="scientific">Mycteria americana</name>
    <name type="common">Wood stork</name>
    <dbReference type="NCBI Taxonomy" id="33587"/>
    <lineage>
        <taxon>Eukaryota</taxon>
        <taxon>Metazoa</taxon>
        <taxon>Chordata</taxon>
        <taxon>Craniata</taxon>
        <taxon>Vertebrata</taxon>
        <taxon>Euteleostomi</taxon>
        <taxon>Archelosauria</taxon>
        <taxon>Archosauria</taxon>
        <taxon>Dinosauria</taxon>
        <taxon>Saurischia</taxon>
        <taxon>Theropoda</taxon>
        <taxon>Coelurosauria</taxon>
        <taxon>Aves</taxon>
        <taxon>Neognathae</taxon>
        <taxon>Neoaves</taxon>
        <taxon>Aequornithes</taxon>
        <taxon>Ciconiiformes</taxon>
        <taxon>Ciconiidae</taxon>
        <taxon>Mycteria</taxon>
    </lineage>
</organism>
<dbReference type="Gene3D" id="3.60.10.10">
    <property type="entry name" value="Endonuclease/exonuclease/phosphatase"/>
    <property type="match status" value="1"/>
</dbReference>
<feature type="transmembrane region" description="Helical" evidence="1">
    <location>
        <begin position="75"/>
        <end position="93"/>
    </location>
</feature>
<dbReference type="GO" id="GO:0007508">
    <property type="term" value="P:larval heart development"/>
    <property type="evidence" value="ECO:0007669"/>
    <property type="project" value="TreeGrafter"/>
</dbReference>
<keyword evidence="3" id="KW-1185">Reference proteome</keyword>
<proteinExistence type="predicted"/>
<gene>
    <name evidence="2" type="ORF">QYF61_011849</name>
</gene>
<dbReference type="SUPFAM" id="SSF56219">
    <property type="entry name" value="DNase I-like"/>
    <property type="match status" value="1"/>
</dbReference>
<keyword evidence="1" id="KW-0812">Transmembrane</keyword>
<dbReference type="Proteomes" id="UP001333110">
    <property type="component" value="Unassembled WGS sequence"/>
</dbReference>
<keyword evidence="1" id="KW-1133">Transmembrane helix</keyword>
<dbReference type="PANTHER" id="PTHR33395">
    <property type="entry name" value="TRANSCRIPTASE, PUTATIVE-RELATED-RELATED"/>
    <property type="match status" value="1"/>
</dbReference>
<name>A0AAN7N5I1_MYCAM</name>
<dbReference type="EMBL" id="JAUNZN010000004">
    <property type="protein sequence ID" value="KAK4822208.1"/>
    <property type="molecule type" value="Genomic_DNA"/>
</dbReference>
<dbReference type="GO" id="GO:0061343">
    <property type="term" value="P:cell adhesion involved in heart morphogenesis"/>
    <property type="evidence" value="ECO:0007669"/>
    <property type="project" value="TreeGrafter"/>
</dbReference>
<evidence type="ECO:0000313" key="3">
    <source>
        <dbReference type="Proteomes" id="UP001333110"/>
    </source>
</evidence>
<keyword evidence="1" id="KW-0472">Membrane</keyword>
<evidence type="ECO:0008006" key="4">
    <source>
        <dbReference type="Google" id="ProtNLM"/>
    </source>
</evidence>
<dbReference type="PANTHER" id="PTHR33395:SF22">
    <property type="entry name" value="REVERSE TRANSCRIPTASE DOMAIN-CONTAINING PROTEIN"/>
    <property type="match status" value="1"/>
</dbReference>
<reference evidence="2 3" key="1">
    <citation type="journal article" date="2023" name="J. Hered.">
        <title>Chromosome-level genome of the wood stork (Mycteria americana) provides insight into avian chromosome evolution.</title>
        <authorList>
            <person name="Flamio R. Jr."/>
            <person name="Ramstad K.M."/>
        </authorList>
    </citation>
    <scope>NUCLEOTIDE SEQUENCE [LARGE SCALE GENOMIC DNA]</scope>
    <source>
        <strain evidence="2">JAX WOST 10</strain>
    </source>
</reference>
<accession>A0AAN7N5I1</accession>
<comment type="caution">
    <text evidence="2">The sequence shown here is derived from an EMBL/GenBank/DDBJ whole genome shotgun (WGS) entry which is preliminary data.</text>
</comment>
<evidence type="ECO:0000313" key="2">
    <source>
        <dbReference type="EMBL" id="KAK4822208.1"/>
    </source>
</evidence>